<evidence type="ECO:0000313" key="1">
    <source>
        <dbReference type="EMBL" id="ARN77687.1"/>
    </source>
</evidence>
<keyword evidence="2" id="KW-1185">Reference proteome</keyword>
<sequence length="177" mass="20439">MLWAQKEATITKNNAVVTYQKECDGTSCQLTKIKVLEQGQIEHSFVPNRNQVSISVPDDQLIFIEDYNFDGYNDVRVYRQLAADGVNTLFDYWILNPDTGQYEFKEEFTTISHPQIDRDNKQIFSSWREGCCKSGTDLFRIEHGAPVMIRRVIKTYEYGVPNIKIYNRVGAGLVLEN</sequence>
<accession>A0A1W6MJE7</accession>
<dbReference type="Proteomes" id="UP000193431">
    <property type="component" value="Chromosome"/>
</dbReference>
<proteinExistence type="predicted"/>
<dbReference type="NCBIfam" id="NF047539">
    <property type="entry name" value="XAC2610_fam"/>
    <property type="match status" value="1"/>
</dbReference>
<gene>
    <name evidence="1" type="ORF">BST97_06570</name>
</gene>
<dbReference type="AlphaFoldDB" id="A0A1W6MJE7"/>
<reference evidence="1 2" key="1">
    <citation type="submission" date="2016-11" db="EMBL/GenBank/DDBJ databases">
        <title>Trade-off between light-utilization and light-protection in marine flavobacteria.</title>
        <authorList>
            <person name="Kumagai Y."/>
        </authorList>
    </citation>
    <scope>NUCLEOTIDE SEQUENCE [LARGE SCALE GENOMIC DNA]</scope>
    <source>
        <strain evidence="1 2">JCM 13191</strain>
    </source>
</reference>
<protein>
    <submittedName>
        <fullName evidence="1">Uncharacterized protein</fullName>
    </submittedName>
</protein>
<dbReference type="STRING" id="331648.BST97_06570"/>
<name>A0A1W6MJE7_9FLAO</name>
<organism evidence="1 2">
    <name type="scientific">Nonlabens spongiae</name>
    <dbReference type="NCBI Taxonomy" id="331648"/>
    <lineage>
        <taxon>Bacteria</taxon>
        <taxon>Pseudomonadati</taxon>
        <taxon>Bacteroidota</taxon>
        <taxon>Flavobacteriia</taxon>
        <taxon>Flavobacteriales</taxon>
        <taxon>Flavobacteriaceae</taxon>
        <taxon>Nonlabens</taxon>
    </lineage>
</organism>
<dbReference type="EMBL" id="CP019344">
    <property type="protein sequence ID" value="ARN77687.1"/>
    <property type="molecule type" value="Genomic_DNA"/>
</dbReference>
<dbReference type="InterPro" id="IPR058087">
    <property type="entry name" value="XAC2610_dom"/>
</dbReference>
<evidence type="ECO:0000313" key="2">
    <source>
        <dbReference type="Proteomes" id="UP000193431"/>
    </source>
</evidence>